<dbReference type="AlphaFoldDB" id="A0A974NSF0"/>
<dbReference type="InterPro" id="IPR017850">
    <property type="entry name" value="Alkaline_phosphatase_core_sf"/>
</dbReference>
<sequence length="594" mass="62601">MQPILSRPFASLIAGLFPLCTRKESPVKIPAAKIPAAVKHTATGLTALAASILALSSAPLAAQTAPTRLPVPVAPASAPKGPPKLIVVISVDQFSADLFGEYRSTFNDGFARLMEGGVFPSGFQSHAATETCPGHSTITTGYRPAHTGIIANNWVDLNTPRKDKTVYCAEDESVPGMDSSNYTVSDKHLLVPTLGERMKAADPRTRVVSVAGKDRAAVMMGGHKVDELWWWTNKGFVSYAGRATPAVVTRANQAVAALLAKPQAALPVPAHCTARDKAVDLGNGRSVGTGHFDRAAGDTRAFRISPAFDTSVFALAAGMVQDMKLGQGPQTDIITVGASATDYVGHTFGTEGVEMCIQMAELDSNLGGFLSVLDATGVDYEVALTADHGGNDLPEREILSNMPEAQRASVDLAPAIVGKAIGEKLGITTPLLFGDIPNGDIWVSKSITPAQRKAVIAEAVARYKAMPQVALVLTAEQIAASPMPKGTPENWTLIEKARASFYAPRSGDLVVFLKPRVTPIPTTNGGSVATHGSPYNYDRRVPILFWRNGMARFEHAGGIETVDIAPTLARTIALKVPGVDGRCLDLNAGGAPCK</sequence>
<evidence type="ECO:0000256" key="3">
    <source>
        <dbReference type="ARBA" id="ARBA00022729"/>
    </source>
</evidence>
<protein>
    <submittedName>
        <fullName evidence="6">Alkaline phosphatase family protein</fullName>
    </submittedName>
</protein>
<dbReference type="GO" id="GO:0046872">
    <property type="term" value="F:metal ion binding"/>
    <property type="evidence" value="ECO:0007669"/>
    <property type="project" value="UniProtKB-KW"/>
</dbReference>
<keyword evidence="2" id="KW-0479">Metal-binding</keyword>
<dbReference type="CDD" id="cd16016">
    <property type="entry name" value="AP-SPAP"/>
    <property type="match status" value="1"/>
</dbReference>
<dbReference type="PANTHER" id="PTHR10151">
    <property type="entry name" value="ECTONUCLEOTIDE PYROPHOSPHATASE/PHOSPHODIESTERASE"/>
    <property type="match status" value="1"/>
</dbReference>
<dbReference type="InterPro" id="IPR026263">
    <property type="entry name" value="Alkaline_phosphatase_prok"/>
</dbReference>
<dbReference type="Proteomes" id="UP000595894">
    <property type="component" value="Chromosome"/>
</dbReference>
<feature type="binding site" evidence="5">
    <location>
        <position position="152"/>
    </location>
    <ligand>
        <name>substrate</name>
    </ligand>
</feature>
<evidence type="ECO:0000256" key="5">
    <source>
        <dbReference type="PIRSR" id="PIRSR031924-51"/>
    </source>
</evidence>
<dbReference type="SUPFAM" id="SSF53649">
    <property type="entry name" value="Alkaline phosphatase-like"/>
    <property type="match status" value="1"/>
</dbReference>
<dbReference type="Gene3D" id="3.40.720.10">
    <property type="entry name" value="Alkaline Phosphatase, subunit A"/>
    <property type="match status" value="1"/>
</dbReference>
<dbReference type="KEGG" id="sari:H5J25_10920"/>
<dbReference type="Gene3D" id="3.30.1360.150">
    <property type="match status" value="1"/>
</dbReference>
<dbReference type="InterPro" id="IPR002591">
    <property type="entry name" value="Phosphodiest/P_Trfase"/>
</dbReference>
<feature type="binding site" evidence="5">
    <location>
        <begin position="213"/>
        <end position="215"/>
    </location>
    <ligand>
        <name>substrate</name>
    </ligand>
</feature>
<dbReference type="GO" id="GO:0004035">
    <property type="term" value="F:alkaline phosphatase activity"/>
    <property type="evidence" value="ECO:0007669"/>
    <property type="project" value="InterPro"/>
</dbReference>
<evidence type="ECO:0000313" key="7">
    <source>
        <dbReference type="Proteomes" id="UP000595894"/>
    </source>
</evidence>
<feature type="active site" description="Phosphothreonine intermediate" evidence="4">
    <location>
        <position position="131"/>
    </location>
</feature>
<dbReference type="EMBL" id="CP061035">
    <property type="protein sequence ID" value="QQV76068.1"/>
    <property type="molecule type" value="Genomic_DNA"/>
</dbReference>
<organism evidence="6 7">
    <name type="scientific">Sphingomonas aliaeris</name>
    <dbReference type="NCBI Taxonomy" id="2759526"/>
    <lineage>
        <taxon>Bacteria</taxon>
        <taxon>Pseudomonadati</taxon>
        <taxon>Pseudomonadota</taxon>
        <taxon>Alphaproteobacteria</taxon>
        <taxon>Sphingomonadales</taxon>
        <taxon>Sphingomonadaceae</taxon>
        <taxon>Sphingomonas</taxon>
    </lineage>
</organism>
<keyword evidence="3" id="KW-0732">Signal</keyword>
<name>A0A974NSF0_9SPHN</name>
<keyword evidence="7" id="KW-1185">Reference proteome</keyword>
<evidence type="ECO:0000256" key="1">
    <source>
        <dbReference type="ARBA" id="ARBA00022553"/>
    </source>
</evidence>
<evidence type="ECO:0000313" key="6">
    <source>
        <dbReference type="EMBL" id="QQV76068.1"/>
    </source>
</evidence>
<dbReference type="PANTHER" id="PTHR10151:SF120">
    <property type="entry name" value="BIS(5'-ADENOSYL)-TRIPHOSPHATASE"/>
    <property type="match status" value="1"/>
</dbReference>
<dbReference type="PIRSF" id="PIRSF031924">
    <property type="entry name" value="Pi-irrepressible_AP"/>
    <property type="match status" value="1"/>
</dbReference>
<dbReference type="Pfam" id="PF01663">
    <property type="entry name" value="Phosphodiest"/>
    <property type="match status" value="1"/>
</dbReference>
<evidence type="ECO:0000256" key="4">
    <source>
        <dbReference type="PIRSR" id="PIRSR031924-50"/>
    </source>
</evidence>
<accession>A0A974NSF0</accession>
<keyword evidence="1 4" id="KW-0597">Phosphoprotein</keyword>
<reference evidence="7" key="1">
    <citation type="submission" date="2020-09" db="EMBL/GenBank/DDBJ databases">
        <title>Sphingomonas sp., a new species isolated from pork steak.</title>
        <authorList>
            <person name="Heidler von Heilborn D."/>
        </authorList>
    </citation>
    <scope>NUCLEOTIDE SEQUENCE [LARGE SCALE GENOMIC DNA]</scope>
</reference>
<proteinExistence type="predicted"/>
<evidence type="ECO:0000256" key="2">
    <source>
        <dbReference type="ARBA" id="ARBA00022723"/>
    </source>
</evidence>
<gene>
    <name evidence="6" type="ORF">H5J25_10920</name>
</gene>